<sequence length="145" mass="16156">MNENSSRASLHAYFGYRDAVGALRWLEQAFGFETTSEYPDDKGGIMHAELRRDDVAITVFTDEEGYEKPPRKGDSVGHGSYIALGEEADVDAVFASAVKVGAEVVWEPDNTEWGNYRCRVADPEGYEWTFGTHRPGQPTTNWSDA</sequence>
<dbReference type="RefSeq" id="WP_344111438.1">
    <property type="nucleotide sequence ID" value="NZ_BAAANE010000004.1"/>
</dbReference>
<evidence type="ECO:0000259" key="1">
    <source>
        <dbReference type="PROSITE" id="PS51819"/>
    </source>
</evidence>
<reference evidence="2 3" key="1">
    <citation type="journal article" date="2019" name="Int. J. Syst. Evol. Microbiol.">
        <title>The Global Catalogue of Microorganisms (GCM) 10K type strain sequencing project: providing services to taxonomists for standard genome sequencing and annotation.</title>
        <authorList>
            <consortium name="The Broad Institute Genomics Platform"/>
            <consortium name="The Broad Institute Genome Sequencing Center for Infectious Disease"/>
            <person name="Wu L."/>
            <person name="Ma J."/>
        </authorList>
    </citation>
    <scope>NUCLEOTIDE SEQUENCE [LARGE SCALE GENOMIC DNA]</scope>
    <source>
        <strain evidence="2 3">JCM 14306</strain>
    </source>
</reference>
<organism evidence="2 3">
    <name type="scientific">Kribbella alba</name>
    <dbReference type="NCBI Taxonomy" id="190197"/>
    <lineage>
        <taxon>Bacteria</taxon>
        <taxon>Bacillati</taxon>
        <taxon>Actinomycetota</taxon>
        <taxon>Actinomycetes</taxon>
        <taxon>Propionibacteriales</taxon>
        <taxon>Kribbellaceae</taxon>
        <taxon>Kribbella</taxon>
    </lineage>
</organism>
<evidence type="ECO:0000313" key="2">
    <source>
        <dbReference type="EMBL" id="GAA1635906.1"/>
    </source>
</evidence>
<dbReference type="PROSITE" id="PS51819">
    <property type="entry name" value="VOC"/>
    <property type="match status" value="1"/>
</dbReference>
<name>A0ABN2F941_9ACTN</name>
<comment type="caution">
    <text evidence="2">The sequence shown here is derived from an EMBL/GenBank/DDBJ whole genome shotgun (WGS) entry which is preliminary data.</text>
</comment>
<gene>
    <name evidence="2" type="ORF">GCM10009744_26100</name>
</gene>
<keyword evidence="3" id="KW-1185">Reference proteome</keyword>
<protein>
    <recommendedName>
        <fullName evidence="1">VOC domain-containing protein</fullName>
    </recommendedName>
</protein>
<dbReference type="InterPro" id="IPR004360">
    <property type="entry name" value="Glyas_Fos-R_dOase_dom"/>
</dbReference>
<dbReference type="Pfam" id="PF00903">
    <property type="entry name" value="Glyoxalase"/>
    <property type="match status" value="1"/>
</dbReference>
<dbReference type="PANTHER" id="PTHR34109">
    <property type="entry name" value="BNAUNNG04460D PROTEIN-RELATED"/>
    <property type="match status" value="1"/>
</dbReference>
<dbReference type="Proteomes" id="UP001501319">
    <property type="component" value="Unassembled WGS sequence"/>
</dbReference>
<dbReference type="SUPFAM" id="SSF54593">
    <property type="entry name" value="Glyoxalase/Bleomycin resistance protein/Dihydroxybiphenyl dioxygenase"/>
    <property type="match status" value="1"/>
</dbReference>
<feature type="domain" description="VOC" evidence="1">
    <location>
        <begin position="8"/>
        <end position="133"/>
    </location>
</feature>
<dbReference type="Gene3D" id="3.30.720.120">
    <property type="match status" value="1"/>
</dbReference>
<dbReference type="Gene3D" id="3.30.720.110">
    <property type="match status" value="1"/>
</dbReference>
<dbReference type="EMBL" id="BAAANE010000004">
    <property type="protein sequence ID" value="GAA1635906.1"/>
    <property type="molecule type" value="Genomic_DNA"/>
</dbReference>
<dbReference type="InterPro" id="IPR029068">
    <property type="entry name" value="Glyas_Bleomycin-R_OHBP_Dase"/>
</dbReference>
<dbReference type="InterPro" id="IPR037523">
    <property type="entry name" value="VOC_core"/>
</dbReference>
<proteinExistence type="predicted"/>
<evidence type="ECO:0000313" key="3">
    <source>
        <dbReference type="Proteomes" id="UP001501319"/>
    </source>
</evidence>
<accession>A0ABN2F941</accession>